<evidence type="ECO:0000256" key="3">
    <source>
        <dbReference type="ARBA" id="ARBA00022491"/>
    </source>
</evidence>
<dbReference type="InterPro" id="IPR035890">
    <property type="entry name" value="Anti-sigma-28_factor_FlgM_sf"/>
</dbReference>
<comment type="similarity">
    <text evidence="1">Belongs to the FlgM family.</text>
</comment>
<evidence type="ECO:0000256" key="6">
    <source>
        <dbReference type="ARBA" id="ARBA00023163"/>
    </source>
</evidence>
<accession>A0A240UTM0</accession>
<sequence>MPAHLYQLTRESMKMKIDSNNGSINRIASPAPASRVNTPEAAKTEQSAATRWVPSSAHDGSHDIDTVRVNELRQAIRDGSFEVDTGKIADGLIASAQELLSNKG</sequence>
<dbReference type="KEGG" id="kma:B9H00_16280"/>
<keyword evidence="11" id="KW-0969">Cilium</keyword>
<evidence type="ECO:0000313" key="11">
    <source>
        <dbReference type="EMBL" id="ART64423.1"/>
    </source>
</evidence>
<reference evidence="11 12" key="1">
    <citation type="submission" date="2017-05" db="EMBL/GenBank/DDBJ databases">
        <authorList>
            <person name="Song R."/>
            <person name="Chenine A.L."/>
            <person name="Ruprecht R.M."/>
        </authorList>
    </citation>
    <scope>NUCLEOTIDE SEQUENCE [LARGE SCALE GENOMIC DNA]</scope>
    <source>
        <strain evidence="11">SW32</strain>
    </source>
</reference>
<protein>
    <recommendedName>
        <fullName evidence="2">Negative regulator of flagellin synthesis</fullName>
    </recommendedName>
    <alternativeName>
        <fullName evidence="8">Anti-sigma-28 factor</fullName>
    </alternativeName>
</protein>
<name>A0A240UTM0_9GAMM</name>
<evidence type="ECO:0000256" key="1">
    <source>
        <dbReference type="ARBA" id="ARBA00005322"/>
    </source>
</evidence>
<keyword evidence="11" id="KW-0282">Flagellum</keyword>
<dbReference type="GO" id="GO:0045892">
    <property type="term" value="P:negative regulation of DNA-templated transcription"/>
    <property type="evidence" value="ECO:0007669"/>
    <property type="project" value="InterPro"/>
</dbReference>
<dbReference type="Pfam" id="PF04316">
    <property type="entry name" value="FlgM"/>
    <property type="match status" value="1"/>
</dbReference>
<comment type="function">
    <text evidence="7">Responsible for the coupling of flagellin expression to flagellar assembly by preventing expression of the flagellin genes when a component of the middle class of proteins is defective. It negatively regulates flagellar genes by inhibiting the activity of FliA by directly binding to FliA.</text>
</comment>
<dbReference type="InterPro" id="IPR031316">
    <property type="entry name" value="FlgM_C"/>
</dbReference>
<dbReference type="Proteomes" id="UP000194457">
    <property type="component" value="Chromosome"/>
</dbReference>
<proteinExistence type="inferred from homology"/>
<evidence type="ECO:0000256" key="2">
    <source>
        <dbReference type="ARBA" id="ARBA00017823"/>
    </source>
</evidence>
<feature type="region of interest" description="Disordered" evidence="9">
    <location>
        <begin position="21"/>
        <end position="64"/>
    </location>
</feature>
<dbReference type="SUPFAM" id="SSF101498">
    <property type="entry name" value="Anti-sigma factor FlgM"/>
    <property type="match status" value="1"/>
</dbReference>
<dbReference type="GO" id="GO:0044781">
    <property type="term" value="P:bacterial-type flagellum organization"/>
    <property type="evidence" value="ECO:0007669"/>
    <property type="project" value="UniProtKB-KW"/>
</dbReference>
<dbReference type="NCBIfam" id="TIGR03824">
    <property type="entry name" value="FlgM_jcvi"/>
    <property type="match status" value="1"/>
</dbReference>
<organism evidence="11 12">
    <name type="scientific">Kushneria marisflavi</name>
    <dbReference type="NCBI Taxonomy" id="157779"/>
    <lineage>
        <taxon>Bacteria</taxon>
        <taxon>Pseudomonadati</taxon>
        <taxon>Pseudomonadota</taxon>
        <taxon>Gammaproteobacteria</taxon>
        <taxon>Oceanospirillales</taxon>
        <taxon>Halomonadaceae</taxon>
        <taxon>Kushneria</taxon>
    </lineage>
</organism>
<keyword evidence="6" id="KW-0804">Transcription</keyword>
<keyword evidence="11" id="KW-0966">Cell projection</keyword>
<evidence type="ECO:0000256" key="5">
    <source>
        <dbReference type="ARBA" id="ARBA00023015"/>
    </source>
</evidence>
<evidence type="ECO:0000256" key="8">
    <source>
        <dbReference type="ARBA" id="ARBA00030117"/>
    </source>
</evidence>
<evidence type="ECO:0000313" key="12">
    <source>
        <dbReference type="Proteomes" id="UP000194457"/>
    </source>
</evidence>
<feature type="domain" description="Anti-sigma-28 factor FlgM C-terminal" evidence="10">
    <location>
        <begin position="61"/>
        <end position="93"/>
    </location>
</feature>
<gene>
    <name evidence="11" type="ORF">B9H00_16280</name>
</gene>
<evidence type="ECO:0000256" key="9">
    <source>
        <dbReference type="SAM" id="MobiDB-lite"/>
    </source>
</evidence>
<dbReference type="EMBL" id="CP021358">
    <property type="protein sequence ID" value="ART64423.1"/>
    <property type="molecule type" value="Genomic_DNA"/>
</dbReference>
<keyword evidence="5" id="KW-0805">Transcription regulation</keyword>
<keyword evidence="12" id="KW-1185">Reference proteome</keyword>
<evidence type="ECO:0000259" key="10">
    <source>
        <dbReference type="Pfam" id="PF04316"/>
    </source>
</evidence>
<evidence type="ECO:0000256" key="7">
    <source>
        <dbReference type="ARBA" id="ARBA00024739"/>
    </source>
</evidence>
<keyword evidence="3" id="KW-0678">Repressor</keyword>
<keyword evidence="4" id="KW-1005">Bacterial flagellum biogenesis</keyword>
<evidence type="ECO:0000256" key="4">
    <source>
        <dbReference type="ARBA" id="ARBA00022795"/>
    </source>
</evidence>
<dbReference type="AlphaFoldDB" id="A0A240UTM0"/>
<dbReference type="InterPro" id="IPR007412">
    <property type="entry name" value="FlgM"/>
</dbReference>